<evidence type="ECO:0000256" key="1">
    <source>
        <dbReference type="SAM" id="SignalP"/>
    </source>
</evidence>
<reference evidence="2" key="1">
    <citation type="submission" date="2014-09" db="EMBL/GenBank/DDBJ databases">
        <authorList>
            <person name="Magalhaes I.L.F."/>
            <person name="Oliveira U."/>
            <person name="Santos F.R."/>
            <person name="Vidigal T.H.D.A."/>
            <person name="Brescovit A.D."/>
            <person name="Santos A.J."/>
        </authorList>
    </citation>
    <scope>NUCLEOTIDE SEQUENCE</scope>
    <source>
        <tissue evidence="2">Shoot tissue taken approximately 20 cm above the soil surface</tissue>
    </source>
</reference>
<dbReference type="AlphaFoldDB" id="A0A0A9BQL6"/>
<organism evidence="2">
    <name type="scientific">Arundo donax</name>
    <name type="common">Giant reed</name>
    <name type="synonym">Donax arundinaceus</name>
    <dbReference type="NCBI Taxonomy" id="35708"/>
    <lineage>
        <taxon>Eukaryota</taxon>
        <taxon>Viridiplantae</taxon>
        <taxon>Streptophyta</taxon>
        <taxon>Embryophyta</taxon>
        <taxon>Tracheophyta</taxon>
        <taxon>Spermatophyta</taxon>
        <taxon>Magnoliopsida</taxon>
        <taxon>Liliopsida</taxon>
        <taxon>Poales</taxon>
        <taxon>Poaceae</taxon>
        <taxon>PACMAD clade</taxon>
        <taxon>Arundinoideae</taxon>
        <taxon>Arundineae</taxon>
        <taxon>Arundo</taxon>
    </lineage>
</organism>
<feature type="chain" id="PRO_5002045840" evidence="1">
    <location>
        <begin position="24"/>
        <end position="57"/>
    </location>
</feature>
<dbReference type="EMBL" id="GBRH01231621">
    <property type="protein sequence ID" value="JAD66274.1"/>
    <property type="molecule type" value="Transcribed_RNA"/>
</dbReference>
<feature type="signal peptide" evidence="1">
    <location>
        <begin position="1"/>
        <end position="23"/>
    </location>
</feature>
<name>A0A0A9BQL6_ARUDO</name>
<evidence type="ECO:0000313" key="2">
    <source>
        <dbReference type="EMBL" id="JAD66274.1"/>
    </source>
</evidence>
<reference evidence="2" key="2">
    <citation type="journal article" date="2015" name="Data Brief">
        <title>Shoot transcriptome of the giant reed, Arundo donax.</title>
        <authorList>
            <person name="Barrero R.A."/>
            <person name="Guerrero F.D."/>
            <person name="Moolhuijzen P."/>
            <person name="Goolsby J.A."/>
            <person name="Tidwell J."/>
            <person name="Bellgard S.E."/>
            <person name="Bellgard M.I."/>
        </authorList>
    </citation>
    <scope>NUCLEOTIDE SEQUENCE</scope>
    <source>
        <tissue evidence="2">Shoot tissue taken approximately 20 cm above the soil surface</tissue>
    </source>
</reference>
<keyword evidence="1" id="KW-0732">Signal</keyword>
<protein>
    <submittedName>
        <fullName evidence="2">Uncharacterized protein</fullName>
    </submittedName>
</protein>
<sequence>MLRTIKQPFGYLHAFLLVDLFLAARSSVLLNNHSATCRLSPPLIIPNHGLPGPIDLT</sequence>
<accession>A0A0A9BQL6</accession>
<proteinExistence type="predicted"/>